<evidence type="ECO:0000256" key="4">
    <source>
        <dbReference type="ARBA" id="ARBA00022741"/>
    </source>
</evidence>
<keyword evidence="6 7" id="KW-0067">ATP-binding</keyword>
<dbReference type="AlphaFoldDB" id="A0A344L509"/>
<evidence type="ECO:0000256" key="1">
    <source>
        <dbReference type="ARBA" id="ARBA00012513"/>
    </source>
</evidence>
<dbReference type="InterPro" id="IPR017441">
    <property type="entry name" value="Protein_kinase_ATP_BS"/>
</dbReference>
<keyword evidence="4 7" id="KW-0547">Nucleotide-binding</keyword>
<dbReference type="InterPro" id="IPR011009">
    <property type="entry name" value="Kinase-like_dom_sf"/>
</dbReference>
<organism evidence="10 11">
    <name type="scientific">Amycolatopsis albispora</name>
    <dbReference type="NCBI Taxonomy" id="1804986"/>
    <lineage>
        <taxon>Bacteria</taxon>
        <taxon>Bacillati</taxon>
        <taxon>Actinomycetota</taxon>
        <taxon>Actinomycetes</taxon>
        <taxon>Pseudonocardiales</taxon>
        <taxon>Pseudonocardiaceae</taxon>
        <taxon>Amycolatopsis</taxon>
    </lineage>
</organism>
<dbReference type="PROSITE" id="PS00107">
    <property type="entry name" value="PROTEIN_KINASE_ATP"/>
    <property type="match status" value="1"/>
</dbReference>
<keyword evidence="8" id="KW-0472">Membrane</keyword>
<keyword evidence="8" id="KW-1133">Transmembrane helix</keyword>
<dbReference type="EMBL" id="CP015163">
    <property type="protein sequence ID" value="AXB43133.1"/>
    <property type="molecule type" value="Genomic_DNA"/>
</dbReference>
<keyword evidence="5" id="KW-0418">Kinase</keyword>
<dbReference type="CDD" id="cd14014">
    <property type="entry name" value="STKc_PknB_like"/>
    <property type="match status" value="1"/>
</dbReference>
<dbReference type="GO" id="GO:0005524">
    <property type="term" value="F:ATP binding"/>
    <property type="evidence" value="ECO:0007669"/>
    <property type="project" value="UniProtKB-UniRule"/>
</dbReference>
<dbReference type="EC" id="2.7.11.1" evidence="1"/>
<reference evidence="10 11" key="1">
    <citation type="submission" date="2016-04" db="EMBL/GenBank/DDBJ databases">
        <title>Complete genome sequence and analysis of deep-sea sediment isolate, Amycolatopsis sp. WP1.</title>
        <authorList>
            <person name="Wang H."/>
            <person name="Chen S."/>
            <person name="Wu Q."/>
        </authorList>
    </citation>
    <scope>NUCLEOTIDE SEQUENCE [LARGE SCALE GENOMIC DNA]</scope>
    <source>
        <strain evidence="10 11">WP1</strain>
    </source>
</reference>
<evidence type="ECO:0000256" key="3">
    <source>
        <dbReference type="ARBA" id="ARBA00022679"/>
    </source>
</evidence>
<dbReference type="Pfam" id="PF00069">
    <property type="entry name" value="Pkinase"/>
    <property type="match status" value="1"/>
</dbReference>
<keyword evidence="3" id="KW-0808">Transferase</keyword>
<feature type="domain" description="Protein kinase" evidence="9">
    <location>
        <begin position="11"/>
        <end position="256"/>
    </location>
</feature>
<gene>
    <name evidence="10" type="ORF">A4R43_11705</name>
</gene>
<dbReference type="Gene3D" id="3.30.200.20">
    <property type="entry name" value="Phosphorylase Kinase, domain 1"/>
    <property type="match status" value="1"/>
</dbReference>
<evidence type="ECO:0000313" key="11">
    <source>
        <dbReference type="Proteomes" id="UP000250434"/>
    </source>
</evidence>
<dbReference type="InterPro" id="IPR000719">
    <property type="entry name" value="Prot_kinase_dom"/>
</dbReference>
<proteinExistence type="predicted"/>
<dbReference type="OrthoDB" id="9762169at2"/>
<evidence type="ECO:0000256" key="5">
    <source>
        <dbReference type="ARBA" id="ARBA00022777"/>
    </source>
</evidence>
<feature type="transmembrane region" description="Helical" evidence="8">
    <location>
        <begin position="279"/>
        <end position="299"/>
    </location>
</feature>
<evidence type="ECO:0000256" key="7">
    <source>
        <dbReference type="PROSITE-ProRule" id="PRU10141"/>
    </source>
</evidence>
<protein>
    <recommendedName>
        <fullName evidence="1">non-specific serine/threonine protein kinase</fullName>
        <ecNumber evidence="1">2.7.11.1</ecNumber>
    </recommendedName>
</protein>
<dbReference type="PROSITE" id="PS50011">
    <property type="entry name" value="PROTEIN_KINASE_DOM"/>
    <property type="match status" value="1"/>
</dbReference>
<name>A0A344L509_9PSEU</name>
<dbReference type="Proteomes" id="UP000250434">
    <property type="component" value="Chromosome"/>
</dbReference>
<dbReference type="KEGG" id="aab:A4R43_11705"/>
<dbReference type="Gene3D" id="1.10.510.10">
    <property type="entry name" value="Transferase(Phosphotransferase) domain 1"/>
    <property type="match status" value="1"/>
</dbReference>
<evidence type="ECO:0000256" key="2">
    <source>
        <dbReference type="ARBA" id="ARBA00022527"/>
    </source>
</evidence>
<keyword evidence="2" id="KW-0723">Serine/threonine-protein kinase</keyword>
<keyword evidence="11" id="KW-1185">Reference proteome</keyword>
<keyword evidence="8" id="KW-0812">Transmembrane</keyword>
<evidence type="ECO:0000259" key="9">
    <source>
        <dbReference type="PROSITE" id="PS50011"/>
    </source>
</evidence>
<dbReference type="RefSeq" id="WP_113692377.1">
    <property type="nucleotide sequence ID" value="NZ_CP015163.1"/>
</dbReference>
<evidence type="ECO:0000256" key="8">
    <source>
        <dbReference type="SAM" id="Phobius"/>
    </source>
</evidence>
<feature type="binding site" evidence="7">
    <location>
        <position position="40"/>
    </location>
    <ligand>
        <name>ATP</name>
        <dbReference type="ChEBI" id="CHEBI:30616"/>
    </ligand>
</feature>
<sequence>MQQGQLISGRYRLEEKVGTGGMGVVWRAVDEQTGEPVALKLGSGDLCREAEIAAKIRHPGVVRLHELTPDGADQWLVMEYVPARSLATRLSEGGTLSPAEAARIGAQLAGALAAVHAAGIVHRDVTPANALITEDGTAKLTDFGISRPVWREVTMTEGSLVPGTPGYLAPEVAGGADPTTASDVFSLGAVLFRAVEGTSPFGEAENPLVLLRRAVAADIRPAPHAEALGPVLSALLSEDPADRPDAARARELLEVVASGATTAEVTRALDRRPGKGKRVVLALAAAVVVAAAATVVVLANRDEEARPVLMGDPHTADPCGLTDAAALARFGTVTLETDYGAFERCDVMVQIPDGIRVDVRFELGAPLPPGTPDSGPADELGGMRVLRRPLEEEACLREIVLADRNRVYIEAERDEGEGTADYCAISDLATEIAVGKLAGGEVPRRPRRFDADSLAQLKACELLDAAALARIPGAEPAHAETEFADWACDWENPAAELGIQLKFDRNQPLSDRHGTAAEVNGHEVRLDPEDDGAGTCVARVVHRGYHDRDGRSLVELVHLTLDGDLPVDRICETTSALATAVAGKLPG</sequence>
<dbReference type="GO" id="GO:0004674">
    <property type="term" value="F:protein serine/threonine kinase activity"/>
    <property type="evidence" value="ECO:0007669"/>
    <property type="project" value="UniProtKB-KW"/>
</dbReference>
<evidence type="ECO:0000313" key="10">
    <source>
        <dbReference type="EMBL" id="AXB43133.1"/>
    </source>
</evidence>
<dbReference type="PANTHER" id="PTHR43289">
    <property type="entry name" value="MITOGEN-ACTIVATED PROTEIN KINASE KINASE KINASE 20-RELATED"/>
    <property type="match status" value="1"/>
</dbReference>
<dbReference type="PANTHER" id="PTHR43289:SF6">
    <property type="entry name" value="SERINE_THREONINE-PROTEIN KINASE NEKL-3"/>
    <property type="match status" value="1"/>
</dbReference>
<accession>A0A344L509</accession>
<dbReference type="SUPFAM" id="SSF56112">
    <property type="entry name" value="Protein kinase-like (PK-like)"/>
    <property type="match status" value="1"/>
</dbReference>
<evidence type="ECO:0000256" key="6">
    <source>
        <dbReference type="ARBA" id="ARBA00022840"/>
    </source>
</evidence>